<accession>Q9U919</accession>
<name>Q9U919_9TRYP</name>
<dbReference type="EMBL" id="AJ012572">
    <property type="protein sequence ID" value="CAB41998.1"/>
    <property type="molecule type" value="Genomic_DNA"/>
</dbReference>
<gene>
    <name evidence="2" type="primary">pTGT-4</name>
</gene>
<feature type="region of interest" description="Disordered" evidence="1">
    <location>
        <begin position="96"/>
        <end position="128"/>
    </location>
</feature>
<feature type="compositionally biased region" description="Low complexity" evidence="1">
    <location>
        <begin position="334"/>
        <end position="347"/>
    </location>
</feature>
<evidence type="ECO:0000256" key="1">
    <source>
        <dbReference type="SAM" id="MobiDB-lite"/>
    </source>
</evidence>
<feature type="region of interest" description="Disordered" evidence="1">
    <location>
        <begin position="476"/>
        <end position="508"/>
    </location>
</feature>
<sequence length="508" mass="55955">MGSGHGPSTAQTAHCLDGKDVFMKEIGVRHWNLREVVGERETGWVKAAIRRGEAVYLLRRADVEGEKKEGDMLQEIYVVYASVSTNVWEMTGVRMARRHGKGDRPSQKPKSSSQKRCRHLSGSSWREPRRTIAPARTAFESTAPPSHSLPMLSRNRGYVVIFPKNNRSTAPYYEVGPAKAWGFPMHAQEAKVFFSFFMKHIRSNSPPSLAACAMTTLTGAVAGDGKNANLAPIPKFQKTIKKRKTICETLFPDQHPKQGPSAYISKRISNPSLFLEMRLPRVSTPVVLPRHLEGVSSTDWVRYVADRNGIIDVVPLSVLLEMQCDPQPNSGISNGNKTNKTNANTNKESSFHNVSRSGKGGSPPRADGRWNGRTKGVRSNSPRMSNQRPEPLEAHTSSTCSPAFLQAPAVFVLEMAGIRCTSPEVKFTAHSTGISERKERLQCPNLRQKTPTTCGKIDAAGVSRYPVITDRRVIHPERTISGPENHPKQVADRSCPLFPSSAAGSSAQ</sequence>
<reference evidence="2" key="1">
    <citation type="submission" date="1998-11" db="EMBL/GenBank/DDBJ databases">
        <authorList>
            <person name="Dr Bayele H.K."/>
        </authorList>
    </citation>
    <scope>NUCLEOTIDE SEQUENCE</scope>
</reference>
<organism evidence="2">
    <name type="scientific">Trypanosoma brucei</name>
    <dbReference type="NCBI Taxonomy" id="5691"/>
    <lineage>
        <taxon>Eukaryota</taxon>
        <taxon>Discoba</taxon>
        <taxon>Euglenozoa</taxon>
        <taxon>Kinetoplastea</taxon>
        <taxon>Metakinetoplastina</taxon>
        <taxon>Trypanosomatida</taxon>
        <taxon>Trypanosomatidae</taxon>
        <taxon>Trypanosoma</taxon>
    </lineage>
</organism>
<proteinExistence type="predicted"/>
<protein>
    <submittedName>
        <fullName evidence="2">PTGT-4 protein</fullName>
    </submittedName>
</protein>
<feature type="region of interest" description="Disordered" evidence="1">
    <location>
        <begin position="327"/>
        <end position="398"/>
    </location>
</feature>
<evidence type="ECO:0000313" key="2">
    <source>
        <dbReference type="EMBL" id="CAB41998.1"/>
    </source>
</evidence>
<reference evidence="2" key="2">
    <citation type="journal article" date="2000" name="J. Biol. Chem.">
        <title>Complementation of a glucose transporter mutant of Schizosaccharomyces pombe by a novel Trypanosoma brucei gene.</title>
        <authorList>
            <person name="Bayele H.K."/>
            <person name="Eisenthal R.S."/>
            <person name="Towner P."/>
        </authorList>
    </citation>
    <scope>NUCLEOTIDE SEQUENCE</scope>
</reference>
<feature type="compositionally biased region" description="Polar residues" evidence="1">
    <location>
        <begin position="377"/>
        <end position="388"/>
    </location>
</feature>
<dbReference type="AlphaFoldDB" id="Q9U919"/>